<keyword evidence="3" id="KW-1185">Reference proteome</keyword>
<name>A0A4R5CZV6_9FLAO</name>
<sequence>MKKILPLFSYIFHPIFIPVYATLFFLFSNHSYFLNSEKYLVLLHVSIITLLIPLLFFFLLRATGKIGSIMAPLLSERKIPLVIQTFLIILLVRKSITIERYPELHFFLLGALFSTLMALLLLFVKTKASLHMMGISALTIFVLGLSMHFQTQNLFAIAFLTVMNGFVASSRLVMKAHTATELNIGLLIGIVPQILFLYLWL</sequence>
<feature type="transmembrane region" description="Helical" evidence="1">
    <location>
        <begin position="130"/>
        <end position="149"/>
    </location>
</feature>
<evidence type="ECO:0008006" key="4">
    <source>
        <dbReference type="Google" id="ProtNLM"/>
    </source>
</evidence>
<keyword evidence="1" id="KW-1133">Transmembrane helix</keyword>
<dbReference type="AlphaFoldDB" id="A0A4R5CZV6"/>
<feature type="transmembrane region" description="Helical" evidence="1">
    <location>
        <begin position="104"/>
        <end position="123"/>
    </location>
</feature>
<proteinExistence type="predicted"/>
<reference evidence="2 3" key="1">
    <citation type="submission" date="2019-03" db="EMBL/GenBank/DDBJ databases">
        <title>Flavobacterium TSA-D2 sp. nov., isolated from arctic soil.</title>
        <authorList>
            <person name="Chaudhary D.K."/>
        </authorList>
    </citation>
    <scope>NUCLEOTIDE SEQUENCE [LARGE SCALE GENOMIC DNA]</scope>
    <source>
        <strain evidence="2 3">TSA-D2</strain>
    </source>
</reference>
<accession>A0A4R5CZV6</accession>
<feature type="transmembrane region" description="Helical" evidence="1">
    <location>
        <begin position="155"/>
        <end position="174"/>
    </location>
</feature>
<feature type="transmembrane region" description="Helical" evidence="1">
    <location>
        <begin position="39"/>
        <end position="60"/>
    </location>
</feature>
<keyword evidence="1" id="KW-0812">Transmembrane</keyword>
<dbReference type="Proteomes" id="UP000294597">
    <property type="component" value="Unassembled WGS sequence"/>
</dbReference>
<evidence type="ECO:0000256" key="1">
    <source>
        <dbReference type="SAM" id="Phobius"/>
    </source>
</evidence>
<dbReference type="RefSeq" id="WP_132109929.1">
    <property type="nucleotide sequence ID" value="NZ_SMFO01000003.1"/>
</dbReference>
<evidence type="ECO:0000313" key="3">
    <source>
        <dbReference type="Proteomes" id="UP000294597"/>
    </source>
</evidence>
<protein>
    <recommendedName>
        <fullName evidence="4">Transmembrane protein</fullName>
    </recommendedName>
</protein>
<organism evidence="2 3">
    <name type="scientific">Flavobacterium hiemivividum</name>
    <dbReference type="NCBI Taxonomy" id="2541734"/>
    <lineage>
        <taxon>Bacteria</taxon>
        <taxon>Pseudomonadati</taxon>
        <taxon>Bacteroidota</taxon>
        <taxon>Flavobacteriia</taxon>
        <taxon>Flavobacteriales</taxon>
        <taxon>Flavobacteriaceae</taxon>
        <taxon>Flavobacterium</taxon>
    </lineage>
</organism>
<feature type="transmembrane region" description="Helical" evidence="1">
    <location>
        <begin position="7"/>
        <end position="27"/>
    </location>
</feature>
<gene>
    <name evidence="2" type="ORF">E0F98_07105</name>
</gene>
<keyword evidence="1" id="KW-0472">Membrane</keyword>
<feature type="transmembrane region" description="Helical" evidence="1">
    <location>
        <begin position="181"/>
        <end position="200"/>
    </location>
</feature>
<evidence type="ECO:0000313" key="2">
    <source>
        <dbReference type="EMBL" id="TDE05100.1"/>
    </source>
</evidence>
<comment type="caution">
    <text evidence="2">The sequence shown here is derived from an EMBL/GenBank/DDBJ whole genome shotgun (WGS) entry which is preliminary data.</text>
</comment>
<dbReference type="EMBL" id="SMFO01000003">
    <property type="protein sequence ID" value="TDE05100.1"/>
    <property type="molecule type" value="Genomic_DNA"/>
</dbReference>